<sequence>MKTKHALKIKVVLALLIPFVTYSCGGSSAEDISENSASNYKLEVFDSLQFNLLTKDIWVADVNTQTGDILVIQPSPPVAWIYDKSLNAKTKLELPEDHPEGVGSFILSATFFDKDIALMGWRVVNIYDKEFNFKKSMRPHYGPTELLSLGKKNIYQFYNKDDNPQLVTYFGQPQTELHGLLEAYYDEFNIVDIVNPAMSKTPRDTVFKPLGELTPDSRFRSGRSFTSLQPRIDVSENLLFYALNVDTTLFVRSLPEGDIIESYSIPFDEFILNPGKQMGMAGATRSGGSFGHPGIIDEVFHTGEFDLIIYQSGLKRSVLDQFDRQSPDYFDKTRKANYRKYLIVKNGERLNRDLRLNPKVSSIQFVDDDGVFYASQNLQALEKEPEKYTIYKLRIVEDN</sequence>
<dbReference type="EMBL" id="LRPC01000001">
    <property type="protein sequence ID" value="KYG77915.1"/>
    <property type="molecule type" value="Genomic_DNA"/>
</dbReference>
<dbReference type="STRING" id="333140.AWW68_03875"/>
<dbReference type="Proteomes" id="UP000075606">
    <property type="component" value="Unassembled WGS sequence"/>
</dbReference>
<dbReference type="OrthoDB" id="821888at2"/>
<feature type="signal peptide" evidence="1">
    <location>
        <begin position="1"/>
        <end position="23"/>
    </location>
</feature>
<feature type="chain" id="PRO_5007574684" description="DUF4221 domain-containing protein" evidence="1">
    <location>
        <begin position="24"/>
        <end position="399"/>
    </location>
</feature>
<keyword evidence="3" id="KW-1185">Reference proteome</keyword>
<reference evidence="2 3" key="1">
    <citation type="submission" date="2016-01" db="EMBL/GenBank/DDBJ databases">
        <title>Genome sequencing of Roseivirga spongicola UST030701-084.</title>
        <authorList>
            <person name="Selvaratnam C."/>
            <person name="Thevarajoo S."/>
            <person name="Goh K.M."/>
            <person name="Ee R."/>
            <person name="Chan K.-G."/>
            <person name="Chong C.S."/>
        </authorList>
    </citation>
    <scope>NUCLEOTIDE SEQUENCE [LARGE SCALE GENOMIC DNA]</scope>
    <source>
        <strain evidence="2 3">UST030701-084</strain>
    </source>
</reference>
<accession>A0A150XGT4</accession>
<gene>
    <name evidence="2" type="ORF">AWW68_03875</name>
</gene>
<comment type="caution">
    <text evidence="2">The sequence shown here is derived from an EMBL/GenBank/DDBJ whole genome shotgun (WGS) entry which is preliminary data.</text>
</comment>
<proteinExistence type="predicted"/>
<dbReference type="PROSITE" id="PS51257">
    <property type="entry name" value="PROKAR_LIPOPROTEIN"/>
    <property type="match status" value="1"/>
</dbReference>
<evidence type="ECO:0000313" key="2">
    <source>
        <dbReference type="EMBL" id="KYG77915.1"/>
    </source>
</evidence>
<evidence type="ECO:0008006" key="4">
    <source>
        <dbReference type="Google" id="ProtNLM"/>
    </source>
</evidence>
<organism evidence="2 3">
    <name type="scientific">Roseivirga spongicola</name>
    <dbReference type="NCBI Taxonomy" id="333140"/>
    <lineage>
        <taxon>Bacteria</taxon>
        <taxon>Pseudomonadati</taxon>
        <taxon>Bacteroidota</taxon>
        <taxon>Cytophagia</taxon>
        <taxon>Cytophagales</taxon>
        <taxon>Roseivirgaceae</taxon>
        <taxon>Roseivirga</taxon>
    </lineage>
</organism>
<dbReference type="AlphaFoldDB" id="A0A150XGT4"/>
<keyword evidence="1" id="KW-0732">Signal</keyword>
<protein>
    <recommendedName>
        <fullName evidence="4">DUF4221 domain-containing protein</fullName>
    </recommendedName>
</protein>
<evidence type="ECO:0000256" key="1">
    <source>
        <dbReference type="SAM" id="SignalP"/>
    </source>
</evidence>
<evidence type="ECO:0000313" key="3">
    <source>
        <dbReference type="Proteomes" id="UP000075606"/>
    </source>
</evidence>
<dbReference type="RefSeq" id="WP_068216778.1">
    <property type="nucleotide sequence ID" value="NZ_LRPC01000001.1"/>
</dbReference>
<name>A0A150XGT4_9BACT</name>